<dbReference type="Pfam" id="PF08268">
    <property type="entry name" value="FBA_3"/>
    <property type="match status" value="1"/>
</dbReference>
<comment type="caution">
    <text evidence="2">The sequence shown here is derived from an EMBL/GenBank/DDBJ whole genome shotgun (WGS) entry which is preliminary data.</text>
</comment>
<accession>A0AAV5II64</accession>
<feature type="domain" description="F-box associated beta-propeller type 3" evidence="1">
    <location>
        <begin position="32"/>
        <end position="101"/>
    </location>
</feature>
<evidence type="ECO:0000313" key="2">
    <source>
        <dbReference type="EMBL" id="GKU97502.1"/>
    </source>
</evidence>
<dbReference type="PANTHER" id="PTHR31790">
    <property type="entry name" value="OS02G0783600 PROTEIN"/>
    <property type="match status" value="1"/>
</dbReference>
<organism evidence="2 3">
    <name type="scientific">Rubroshorea leprosula</name>
    <dbReference type="NCBI Taxonomy" id="152421"/>
    <lineage>
        <taxon>Eukaryota</taxon>
        <taxon>Viridiplantae</taxon>
        <taxon>Streptophyta</taxon>
        <taxon>Embryophyta</taxon>
        <taxon>Tracheophyta</taxon>
        <taxon>Spermatophyta</taxon>
        <taxon>Magnoliopsida</taxon>
        <taxon>eudicotyledons</taxon>
        <taxon>Gunneridae</taxon>
        <taxon>Pentapetalae</taxon>
        <taxon>rosids</taxon>
        <taxon>malvids</taxon>
        <taxon>Malvales</taxon>
        <taxon>Dipterocarpaceae</taxon>
        <taxon>Rubroshorea</taxon>
    </lineage>
</organism>
<keyword evidence="3" id="KW-1185">Reference proteome</keyword>
<proteinExistence type="predicted"/>
<protein>
    <recommendedName>
        <fullName evidence="1">F-box associated beta-propeller type 3 domain-containing protein</fullName>
    </recommendedName>
</protein>
<gene>
    <name evidence="2" type="ORF">SLEP1_g10644</name>
</gene>
<reference evidence="2 3" key="1">
    <citation type="journal article" date="2021" name="Commun. Biol.">
        <title>The genome of Shorea leprosula (Dipterocarpaceae) highlights the ecological relevance of drought in aseasonal tropical rainforests.</title>
        <authorList>
            <person name="Ng K.K.S."/>
            <person name="Kobayashi M.J."/>
            <person name="Fawcett J.A."/>
            <person name="Hatakeyama M."/>
            <person name="Paape T."/>
            <person name="Ng C.H."/>
            <person name="Ang C.C."/>
            <person name="Tnah L.H."/>
            <person name="Lee C.T."/>
            <person name="Nishiyama T."/>
            <person name="Sese J."/>
            <person name="O'Brien M.J."/>
            <person name="Copetti D."/>
            <person name="Mohd Noor M.I."/>
            <person name="Ong R.C."/>
            <person name="Putra M."/>
            <person name="Sireger I.Z."/>
            <person name="Indrioko S."/>
            <person name="Kosugi Y."/>
            <person name="Izuno A."/>
            <person name="Isagi Y."/>
            <person name="Lee S.L."/>
            <person name="Shimizu K.K."/>
        </authorList>
    </citation>
    <scope>NUCLEOTIDE SEQUENCE [LARGE SCALE GENOMIC DNA]</scope>
    <source>
        <strain evidence="2">214</strain>
    </source>
</reference>
<sequence>MQMFTIYLCPHDNIVGDHILTLKDHEFILDSMTLRGSSNGLVCLADQGNVIICNLSTRVFHNVKLLPEYTTDKFWFSYGYGFGYDSINDDYKVVRVDRRRYEEISDQAYPMQIRYSFLVLSTGRIGRTIKIKPFLVFAFDLATEEFGKIDLPVKTDRPPAMGVLGGCLTLTCSCIDVEYDIESWVMKDYMVQESWTKLFRTSAVGYDGDLRPITYSRDGNKILVLSPIDCFFYWYHVESQVLVYVDIRGYSGLAIAPYSESLASVSAYRGCDKRLRTAKETISGCDLGNKKRKF</sequence>
<dbReference type="EMBL" id="BPVZ01000011">
    <property type="protein sequence ID" value="GKU97502.1"/>
    <property type="molecule type" value="Genomic_DNA"/>
</dbReference>
<dbReference type="InterPro" id="IPR013187">
    <property type="entry name" value="F-box-assoc_dom_typ3"/>
</dbReference>
<evidence type="ECO:0000313" key="3">
    <source>
        <dbReference type="Proteomes" id="UP001054252"/>
    </source>
</evidence>
<name>A0AAV5II64_9ROSI</name>
<dbReference type="Proteomes" id="UP001054252">
    <property type="component" value="Unassembled WGS sequence"/>
</dbReference>
<dbReference type="InterPro" id="IPR052361">
    <property type="entry name" value="F-box_domain"/>
</dbReference>
<dbReference type="AlphaFoldDB" id="A0AAV5II64"/>
<evidence type="ECO:0000259" key="1">
    <source>
        <dbReference type="Pfam" id="PF08268"/>
    </source>
</evidence>
<dbReference type="PANTHER" id="PTHR31790:SF609">
    <property type="entry name" value="F-BOX PROTEIN CPR30-LIKE"/>
    <property type="match status" value="1"/>
</dbReference>